<evidence type="ECO:0000313" key="7">
    <source>
        <dbReference type="Proteomes" id="UP000807785"/>
    </source>
</evidence>
<feature type="domain" description="CzcB-like barrel-sandwich hybrid" evidence="5">
    <location>
        <begin position="33"/>
        <end position="179"/>
    </location>
</feature>
<reference evidence="6" key="1">
    <citation type="submission" date="2020-10" db="EMBL/GenBank/DDBJ databases">
        <title>Connecting structure to function with the recovery of over 1000 high-quality activated sludge metagenome-assembled genomes encoding full-length rRNA genes using long-read sequencing.</title>
        <authorList>
            <person name="Singleton C.M."/>
            <person name="Petriglieri F."/>
            <person name="Kristensen J.M."/>
            <person name="Kirkegaard R.H."/>
            <person name="Michaelsen T.Y."/>
            <person name="Andersen M.H."/>
            <person name="Karst S.M."/>
            <person name="Dueholm M.S."/>
            <person name="Nielsen P.H."/>
            <person name="Albertsen M."/>
        </authorList>
    </citation>
    <scope>NUCLEOTIDE SEQUENCE</scope>
    <source>
        <strain evidence="6">Bjer_18-Q3-R1-45_BAT3C.347</strain>
    </source>
</reference>
<keyword evidence="2" id="KW-0175">Coiled coil</keyword>
<dbReference type="NCBIfam" id="TIGR01730">
    <property type="entry name" value="RND_mfp"/>
    <property type="match status" value="1"/>
</dbReference>
<evidence type="ECO:0000256" key="1">
    <source>
        <dbReference type="ARBA" id="ARBA00009477"/>
    </source>
</evidence>
<protein>
    <submittedName>
        <fullName evidence="6">Efflux RND transporter periplasmic adaptor subunit</fullName>
    </submittedName>
</protein>
<dbReference type="Gene3D" id="2.40.50.100">
    <property type="match status" value="1"/>
</dbReference>
<evidence type="ECO:0000256" key="2">
    <source>
        <dbReference type="SAM" id="Coils"/>
    </source>
</evidence>
<dbReference type="SUPFAM" id="SSF111369">
    <property type="entry name" value="HlyD-like secretion proteins"/>
    <property type="match status" value="1"/>
</dbReference>
<comment type="similarity">
    <text evidence="1">Belongs to the membrane fusion protein (MFP) (TC 8.A.1) family.</text>
</comment>
<feature type="domain" description="CusB-like beta-barrel" evidence="4">
    <location>
        <begin position="192"/>
        <end position="262"/>
    </location>
</feature>
<gene>
    <name evidence="6" type="ORF">IPH26_10760</name>
</gene>
<feature type="coiled-coil region" evidence="2">
    <location>
        <begin position="117"/>
        <end position="144"/>
    </location>
</feature>
<evidence type="ECO:0000256" key="3">
    <source>
        <dbReference type="SAM" id="SignalP"/>
    </source>
</evidence>
<keyword evidence="3" id="KW-0732">Signal</keyword>
<dbReference type="GO" id="GO:1990281">
    <property type="term" value="C:efflux pump complex"/>
    <property type="evidence" value="ECO:0007669"/>
    <property type="project" value="TreeGrafter"/>
</dbReference>
<comment type="caution">
    <text evidence="6">The sequence shown here is derived from an EMBL/GenBank/DDBJ whole genome shotgun (WGS) entry which is preliminary data.</text>
</comment>
<proteinExistence type="inferred from homology"/>
<dbReference type="Gene3D" id="2.40.30.170">
    <property type="match status" value="1"/>
</dbReference>
<evidence type="ECO:0000313" key="6">
    <source>
        <dbReference type="EMBL" id="MBK6973392.1"/>
    </source>
</evidence>
<dbReference type="Proteomes" id="UP000807785">
    <property type="component" value="Unassembled WGS sequence"/>
</dbReference>
<evidence type="ECO:0000259" key="4">
    <source>
        <dbReference type="Pfam" id="PF25954"/>
    </source>
</evidence>
<organism evidence="6 7">
    <name type="scientific">Candidatus Methylophosphatis roskildensis</name>
    <dbReference type="NCBI Taxonomy" id="2899263"/>
    <lineage>
        <taxon>Bacteria</taxon>
        <taxon>Pseudomonadati</taxon>
        <taxon>Pseudomonadota</taxon>
        <taxon>Betaproteobacteria</taxon>
        <taxon>Nitrosomonadales</taxon>
        <taxon>Sterolibacteriaceae</taxon>
        <taxon>Candidatus Methylophosphatis</taxon>
    </lineage>
</organism>
<dbReference type="InterPro" id="IPR058792">
    <property type="entry name" value="Beta-barrel_RND_2"/>
</dbReference>
<dbReference type="InterPro" id="IPR006143">
    <property type="entry name" value="RND_pump_MFP"/>
</dbReference>
<sequence>MNLRKAIPLAAMLAAAPAFAAQPLACLIEPEQVAEVGSPVVGVIESIRVDRGDPVQKGQVLAVLRADLERAAVEVAQTRVEAGGEVRAAQASFDFAVQQRTRAEDLFNKKFISRQALDQARTEADVAEQKLVQARDQKRLSQRELGLAAAQVAQRVIRSPIDGVVADRYLSPGERVEEKPLLRVAKVNPLRVQVIVPTSLYGRIQPGSSALVLPELPNAAPATGRVTLVDKVVDAASNTFRVRLELPNPDLALPAGLRCKADFGIEAIALRAAPIEANAVVRPAVLKLDSKLGATVSGGSTSRARTY</sequence>
<feature type="signal peptide" evidence="3">
    <location>
        <begin position="1"/>
        <end position="20"/>
    </location>
</feature>
<dbReference type="Pfam" id="PF25954">
    <property type="entry name" value="Beta-barrel_RND_2"/>
    <property type="match status" value="1"/>
</dbReference>
<dbReference type="PANTHER" id="PTHR30469:SF38">
    <property type="entry name" value="HLYD FAMILY SECRETION PROTEIN"/>
    <property type="match status" value="1"/>
</dbReference>
<accession>A0A9D7E427</accession>
<dbReference type="GO" id="GO:0015562">
    <property type="term" value="F:efflux transmembrane transporter activity"/>
    <property type="evidence" value="ECO:0007669"/>
    <property type="project" value="TreeGrafter"/>
</dbReference>
<name>A0A9D7E427_9PROT</name>
<evidence type="ECO:0000259" key="5">
    <source>
        <dbReference type="Pfam" id="PF25973"/>
    </source>
</evidence>
<dbReference type="Pfam" id="PF25973">
    <property type="entry name" value="BSH_CzcB"/>
    <property type="match status" value="1"/>
</dbReference>
<dbReference type="InterPro" id="IPR058647">
    <property type="entry name" value="BSH_CzcB-like"/>
</dbReference>
<dbReference type="EMBL" id="JADJEV010000003">
    <property type="protein sequence ID" value="MBK6973392.1"/>
    <property type="molecule type" value="Genomic_DNA"/>
</dbReference>
<dbReference type="AlphaFoldDB" id="A0A9D7E427"/>
<feature type="chain" id="PRO_5039621652" evidence="3">
    <location>
        <begin position="21"/>
        <end position="307"/>
    </location>
</feature>
<dbReference type="PANTHER" id="PTHR30469">
    <property type="entry name" value="MULTIDRUG RESISTANCE PROTEIN MDTA"/>
    <property type="match status" value="1"/>
</dbReference>
<dbReference type="Gene3D" id="1.10.287.470">
    <property type="entry name" value="Helix hairpin bin"/>
    <property type="match status" value="1"/>
</dbReference>